<proteinExistence type="predicted"/>
<reference evidence="2 3" key="1">
    <citation type="journal article" date="2018" name="Nat. Biotechnol.">
        <title>A standardized bacterial taxonomy based on genome phylogeny substantially revises the tree of life.</title>
        <authorList>
            <person name="Parks D.H."/>
            <person name="Chuvochina M."/>
            <person name="Waite D.W."/>
            <person name="Rinke C."/>
            <person name="Skarshewski A."/>
            <person name="Chaumeil P.A."/>
            <person name="Hugenholtz P."/>
        </authorList>
    </citation>
    <scope>NUCLEOTIDE SEQUENCE [LARGE SCALE GENOMIC DNA]</scope>
    <source>
        <strain evidence="2">UBA8781</strain>
    </source>
</reference>
<keyword evidence="1" id="KW-0812">Transmembrane</keyword>
<organism evidence="2 3">
    <name type="scientific">Anaerolinea thermolimosa</name>
    <dbReference type="NCBI Taxonomy" id="229919"/>
    <lineage>
        <taxon>Bacteria</taxon>
        <taxon>Bacillati</taxon>
        <taxon>Chloroflexota</taxon>
        <taxon>Anaerolineae</taxon>
        <taxon>Anaerolineales</taxon>
        <taxon>Anaerolineaceae</taxon>
        <taxon>Anaerolinea</taxon>
    </lineage>
</organism>
<keyword evidence="1" id="KW-1133">Transmembrane helix</keyword>
<protein>
    <submittedName>
        <fullName evidence="2">Uncharacterized protein</fullName>
    </submittedName>
</protein>
<keyword evidence="1" id="KW-0472">Membrane</keyword>
<dbReference type="AlphaFoldDB" id="A0A3D1JG72"/>
<evidence type="ECO:0000313" key="3">
    <source>
        <dbReference type="Proteomes" id="UP000264141"/>
    </source>
</evidence>
<dbReference type="EMBL" id="DPBP01000028">
    <property type="protein sequence ID" value="HCE17522.1"/>
    <property type="molecule type" value="Genomic_DNA"/>
</dbReference>
<accession>A0A3D1JG72</accession>
<comment type="caution">
    <text evidence="2">The sequence shown here is derived from an EMBL/GenBank/DDBJ whole genome shotgun (WGS) entry which is preliminary data.</text>
</comment>
<evidence type="ECO:0000256" key="1">
    <source>
        <dbReference type="SAM" id="Phobius"/>
    </source>
</evidence>
<dbReference type="Proteomes" id="UP000264141">
    <property type="component" value="Unassembled WGS sequence"/>
</dbReference>
<sequence>MVRIEKEGKSARIVRRWFSVKYIPMAFFSVAWDSFLCFWYGMALGNHAPWIFIIFPIAHLAVGIGLTYSTLCGFLNRTVLEVTPEELSVWFEPLPWLGEKTVPVRQLKQLYCVEKTQRSENGTNHQYKLMAVTQDGHQMELLSTLDTPDIALFFEQQIEDWLKIPDRPVVGELGR</sequence>
<evidence type="ECO:0000313" key="2">
    <source>
        <dbReference type="EMBL" id="HCE17522.1"/>
    </source>
</evidence>
<name>A0A3D1JG72_9CHLR</name>
<feature type="transmembrane region" description="Helical" evidence="1">
    <location>
        <begin position="48"/>
        <end position="68"/>
    </location>
</feature>
<feature type="transmembrane region" description="Helical" evidence="1">
    <location>
        <begin position="20"/>
        <end position="42"/>
    </location>
</feature>
<gene>
    <name evidence="2" type="ORF">DEQ80_06655</name>
</gene>